<dbReference type="SUPFAM" id="SSF81901">
    <property type="entry name" value="HCP-like"/>
    <property type="match status" value="1"/>
</dbReference>
<dbReference type="EMBL" id="VJMG01000007">
    <property type="protein sequence ID" value="TRL42114.1"/>
    <property type="molecule type" value="Genomic_DNA"/>
</dbReference>
<evidence type="ECO:0000313" key="1">
    <source>
        <dbReference type="EMBL" id="TRL42114.1"/>
    </source>
</evidence>
<name>A0A549TGY0_9HYPH</name>
<dbReference type="PANTHER" id="PTHR11102:SF160">
    <property type="entry name" value="ERAD-ASSOCIATED E3 UBIQUITIN-PROTEIN LIGASE COMPONENT HRD3"/>
    <property type="match status" value="1"/>
</dbReference>
<dbReference type="SMART" id="SM00671">
    <property type="entry name" value="SEL1"/>
    <property type="match status" value="3"/>
</dbReference>
<evidence type="ECO:0000313" key="2">
    <source>
        <dbReference type="Proteomes" id="UP000316801"/>
    </source>
</evidence>
<gene>
    <name evidence="1" type="ORF">FNA46_02445</name>
</gene>
<organism evidence="1 2">
    <name type="scientific">Rhizobium straminoryzae</name>
    <dbReference type="NCBI Taxonomy" id="1387186"/>
    <lineage>
        <taxon>Bacteria</taxon>
        <taxon>Pseudomonadati</taxon>
        <taxon>Pseudomonadota</taxon>
        <taxon>Alphaproteobacteria</taxon>
        <taxon>Hyphomicrobiales</taxon>
        <taxon>Rhizobiaceae</taxon>
        <taxon>Rhizobium/Agrobacterium group</taxon>
        <taxon>Rhizobium</taxon>
    </lineage>
</organism>
<sequence length="351" mass="37083">MAGCPRGLCDHLVVNARRGRNRLGDAAFVKQSLRSGPERTMKSRVSRISRMSFLCAGTVLAFGAFTVAPDAHERAQQVVAGTMQDACDRMAGSPYDQSRNPAYAPVGLDSIAPDAVTACKVAFEASGNPRFAFQLGRALNRTDAADQAMAAYETAANADYAAAKVNLGMLLGRLGDSNREFEMYSQAAEAGNTLAAYNLGVAYRDGIGTERDGKQALHWFETAAAAGDSTAAFNIGSMYDEGELVAEDNQMAIAWYDLAAKRGNADAMINLGLMYETGEGIPVNREAAARLYAQAAATGDTFGALKLQELQQAGVTLPEQHPAPAVTENGGIDTLVLQEGDVAVPSSLIEI</sequence>
<protein>
    <submittedName>
        <fullName evidence="1">Sel1 repeat family protein</fullName>
    </submittedName>
</protein>
<dbReference type="InterPro" id="IPR011990">
    <property type="entry name" value="TPR-like_helical_dom_sf"/>
</dbReference>
<dbReference type="Gene3D" id="1.25.40.10">
    <property type="entry name" value="Tetratricopeptide repeat domain"/>
    <property type="match status" value="1"/>
</dbReference>
<keyword evidence="2" id="KW-1185">Reference proteome</keyword>
<dbReference type="Proteomes" id="UP000316801">
    <property type="component" value="Unassembled WGS sequence"/>
</dbReference>
<proteinExistence type="predicted"/>
<accession>A0A549TGY0</accession>
<dbReference type="PANTHER" id="PTHR11102">
    <property type="entry name" value="SEL-1-LIKE PROTEIN"/>
    <property type="match status" value="1"/>
</dbReference>
<comment type="caution">
    <text evidence="1">The sequence shown here is derived from an EMBL/GenBank/DDBJ whole genome shotgun (WGS) entry which is preliminary data.</text>
</comment>
<dbReference type="AlphaFoldDB" id="A0A549TGY0"/>
<dbReference type="Pfam" id="PF08238">
    <property type="entry name" value="Sel1"/>
    <property type="match status" value="4"/>
</dbReference>
<dbReference type="InterPro" id="IPR006597">
    <property type="entry name" value="Sel1-like"/>
</dbReference>
<dbReference type="InterPro" id="IPR050767">
    <property type="entry name" value="Sel1_AlgK"/>
</dbReference>
<reference evidence="1 2" key="1">
    <citation type="submission" date="2019-07" db="EMBL/GenBank/DDBJ databases">
        <title>Ln-dependent methylotrophs.</title>
        <authorList>
            <person name="Tani A."/>
        </authorList>
    </citation>
    <scope>NUCLEOTIDE SEQUENCE [LARGE SCALE GENOMIC DNA]</scope>
    <source>
        <strain evidence="1 2">SM12</strain>
    </source>
</reference>